<sequence length="198" mass="23282">MIYEYLNSILTYYLELDTYLLKIMNGSEFYVYILLTILVMSIKAKSNQSMYVTSFVYLIGTFFHELAHYIAAIILILKKPKGFTIIPKRVVIDKKKYYCLGSVDINNEDLNWFNSALIAMAPLVLLILSYYVYLYFYTYYLIYFKMYFFTHLIYIFLLVTLVVNSIPSITDFKLSLKGGSLIIWTIFICGVIYLIIKI</sequence>
<feature type="transmembrane region" description="Helical" evidence="1">
    <location>
        <begin position="20"/>
        <end position="42"/>
    </location>
</feature>
<keyword evidence="1" id="KW-0812">Transmembrane</keyword>
<keyword evidence="3" id="KW-1185">Reference proteome</keyword>
<dbReference type="KEGG" id="amyt:AMYT_a0092"/>
<dbReference type="RefSeq" id="WP_114843298.1">
    <property type="nucleotide sequence ID" value="NZ_CP031220.1"/>
</dbReference>
<comment type="caution">
    <text evidence="2">The sequence shown here is derived from an EMBL/GenBank/DDBJ whole genome shotgun (WGS) entry which is preliminary data.</text>
</comment>
<dbReference type="Proteomes" id="UP000290092">
    <property type="component" value="Unassembled WGS sequence"/>
</dbReference>
<name>A0AAX2AHI3_9BACT</name>
<protein>
    <submittedName>
        <fullName evidence="2">Uncharacterized protein</fullName>
    </submittedName>
</protein>
<keyword evidence="1" id="KW-0472">Membrane</keyword>
<feature type="transmembrane region" description="Helical" evidence="1">
    <location>
        <begin position="146"/>
        <end position="166"/>
    </location>
</feature>
<evidence type="ECO:0000313" key="2">
    <source>
        <dbReference type="EMBL" id="RXK16457.1"/>
    </source>
</evidence>
<gene>
    <name evidence="2" type="ORF">CP985_03335</name>
</gene>
<keyword evidence="1" id="KW-1133">Transmembrane helix</keyword>
<proteinExistence type="predicted"/>
<accession>A0AAX2AHI3</accession>
<evidence type="ECO:0000256" key="1">
    <source>
        <dbReference type="SAM" id="Phobius"/>
    </source>
</evidence>
<feature type="transmembrane region" description="Helical" evidence="1">
    <location>
        <begin position="54"/>
        <end position="77"/>
    </location>
</feature>
<reference evidence="2 3" key="1">
    <citation type="submission" date="2017-09" db="EMBL/GenBank/DDBJ databases">
        <title>Genomics of the genus Arcobacter.</title>
        <authorList>
            <person name="Perez-Cataluna A."/>
            <person name="Figueras M.J."/>
            <person name="Salas-Masso N."/>
        </authorList>
    </citation>
    <scope>NUCLEOTIDE SEQUENCE [LARGE SCALE GENOMIC DNA]</scope>
    <source>
        <strain evidence="2 3">CECT 7386</strain>
    </source>
</reference>
<evidence type="ECO:0000313" key="3">
    <source>
        <dbReference type="Proteomes" id="UP000290092"/>
    </source>
</evidence>
<organism evidence="2 3">
    <name type="scientific">Malaciobacter mytili LMG 24559</name>
    <dbReference type="NCBI Taxonomy" id="1032238"/>
    <lineage>
        <taxon>Bacteria</taxon>
        <taxon>Pseudomonadati</taxon>
        <taxon>Campylobacterota</taxon>
        <taxon>Epsilonproteobacteria</taxon>
        <taxon>Campylobacterales</taxon>
        <taxon>Arcobacteraceae</taxon>
        <taxon>Malaciobacter</taxon>
    </lineage>
</organism>
<feature type="transmembrane region" description="Helical" evidence="1">
    <location>
        <begin position="112"/>
        <end position="134"/>
    </location>
</feature>
<dbReference type="EMBL" id="NXID01000008">
    <property type="protein sequence ID" value="RXK16457.1"/>
    <property type="molecule type" value="Genomic_DNA"/>
</dbReference>
<dbReference type="AlphaFoldDB" id="A0AAX2AHI3"/>
<feature type="transmembrane region" description="Helical" evidence="1">
    <location>
        <begin position="178"/>
        <end position="196"/>
    </location>
</feature>